<dbReference type="Proteomes" id="UP001055072">
    <property type="component" value="Unassembled WGS sequence"/>
</dbReference>
<comment type="caution">
    <text evidence="1">The sequence shown here is derived from an EMBL/GenBank/DDBJ whole genome shotgun (WGS) entry which is preliminary data.</text>
</comment>
<keyword evidence="2" id="KW-1185">Reference proteome</keyword>
<name>A0ACB8U8S4_9APHY</name>
<reference evidence="1" key="1">
    <citation type="journal article" date="2021" name="Environ. Microbiol.">
        <title>Gene family expansions and transcriptome signatures uncover fungal adaptations to wood decay.</title>
        <authorList>
            <person name="Hage H."/>
            <person name="Miyauchi S."/>
            <person name="Viragh M."/>
            <person name="Drula E."/>
            <person name="Min B."/>
            <person name="Chaduli D."/>
            <person name="Navarro D."/>
            <person name="Favel A."/>
            <person name="Norest M."/>
            <person name="Lesage-Meessen L."/>
            <person name="Balint B."/>
            <person name="Merenyi Z."/>
            <person name="de Eugenio L."/>
            <person name="Morin E."/>
            <person name="Martinez A.T."/>
            <person name="Baldrian P."/>
            <person name="Stursova M."/>
            <person name="Martinez M.J."/>
            <person name="Novotny C."/>
            <person name="Magnuson J.K."/>
            <person name="Spatafora J.W."/>
            <person name="Maurice S."/>
            <person name="Pangilinan J."/>
            <person name="Andreopoulos W."/>
            <person name="LaButti K."/>
            <person name="Hundley H."/>
            <person name="Na H."/>
            <person name="Kuo A."/>
            <person name="Barry K."/>
            <person name="Lipzen A."/>
            <person name="Henrissat B."/>
            <person name="Riley R."/>
            <person name="Ahrendt S."/>
            <person name="Nagy L.G."/>
            <person name="Grigoriev I.V."/>
            <person name="Martin F."/>
            <person name="Rosso M.N."/>
        </authorList>
    </citation>
    <scope>NUCLEOTIDE SEQUENCE</scope>
    <source>
        <strain evidence="1">CBS 384.51</strain>
    </source>
</reference>
<accession>A0ACB8U8S4</accession>
<dbReference type="EMBL" id="MU274907">
    <property type="protein sequence ID" value="KAI0090702.1"/>
    <property type="molecule type" value="Genomic_DNA"/>
</dbReference>
<organism evidence="1 2">
    <name type="scientific">Irpex rosettiformis</name>
    <dbReference type="NCBI Taxonomy" id="378272"/>
    <lineage>
        <taxon>Eukaryota</taxon>
        <taxon>Fungi</taxon>
        <taxon>Dikarya</taxon>
        <taxon>Basidiomycota</taxon>
        <taxon>Agaricomycotina</taxon>
        <taxon>Agaricomycetes</taxon>
        <taxon>Polyporales</taxon>
        <taxon>Irpicaceae</taxon>
        <taxon>Irpex</taxon>
    </lineage>
</organism>
<proteinExistence type="predicted"/>
<protein>
    <submittedName>
        <fullName evidence="1">Ribosomal protein S5 domain 2-like protein</fullName>
    </submittedName>
</protein>
<evidence type="ECO:0000313" key="1">
    <source>
        <dbReference type="EMBL" id="KAI0090702.1"/>
    </source>
</evidence>
<evidence type="ECO:0000313" key="2">
    <source>
        <dbReference type="Proteomes" id="UP001055072"/>
    </source>
</evidence>
<gene>
    <name evidence="1" type="ORF">BDY19DRAFT_729346</name>
</gene>
<sequence>MSNLHSFLQSSKPLPTPVCISQEIRDRGSIFIANIFRATSEDEARKAVAHLRNVLHGQRPASHEMSAWRCMVLKGGKTGLGGPDDFELKYGNEDDGEKYGSGKIGKVMQTEGIIDAVVVVSRWYGGEMLGPVRFAHIETCAREVCHAFRTKDETEECVATLANLDSILASLRAELAQSKGEATTTDKAAAPAKKKQDYKDLVDAQDIPRAKRLITARENAIKSVKSSIQKAKEQKLPSATK</sequence>